<protein>
    <submittedName>
        <fullName evidence="2">Uncharacterized protein</fullName>
    </submittedName>
</protein>
<evidence type="ECO:0000313" key="2">
    <source>
        <dbReference type="EMBL" id="KAE9029880.1"/>
    </source>
</evidence>
<name>A0A6A3MK79_9STRA</name>
<sequence>MAERKSKSKSRRKSKSPYCTPPASKRALESLFASPDDASHSFLAASLSPDRALTFLQSARDRDVPVRFGKWSGAEDAYLAQLVALFSDGLLADVDAKTTLRAWLALMLNCCPMRISKKQMHGRGFAGKTKFRRSARAERMPQDKHQQLCAHVEALRSGFVRAWACEEVERRSASLDSVDEWVARLQPLVPTPQLAKPLRDEPKSDNFKPKLKPKLNVKLKPIVELEPAPIPVPTPAASALVAPSYFDEPVSLGDWLMGHGQSASHAGEPRYGYTFCEDEVQFSVHVGDQQNGVSMTRRSSRVVIDFGAPSCWHTGEEPKRTSVCDFVPWSDNDLVEEGALLPDPGVLSWDDTCPTSAPYTTYSPPLNLL</sequence>
<comment type="caution">
    <text evidence="2">The sequence shown here is derived from an EMBL/GenBank/DDBJ whole genome shotgun (WGS) entry which is preliminary data.</text>
</comment>
<feature type="compositionally biased region" description="Basic residues" evidence="1">
    <location>
        <begin position="1"/>
        <end position="15"/>
    </location>
</feature>
<reference evidence="2 3" key="1">
    <citation type="submission" date="2018-09" db="EMBL/GenBank/DDBJ databases">
        <title>Genomic investigation of the strawberry pathogen Phytophthora fragariae indicates pathogenicity is determined by transcriptional variation in three key races.</title>
        <authorList>
            <person name="Adams T.M."/>
            <person name="Armitage A.D."/>
            <person name="Sobczyk M.K."/>
            <person name="Bates H.J."/>
            <person name="Dunwell J.M."/>
            <person name="Nellist C.F."/>
            <person name="Harrison R.J."/>
        </authorList>
    </citation>
    <scope>NUCLEOTIDE SEQUENCE [LARGE SCALE GENOMIC DNA]</scope>
    <source>
        <strain evidence="2 3">SCRP245</strain>
    </source>
</reference>
<dbReference type="EMBL" id="QXFW01000021">
    <property type="protein sequence ID" value="KAE9029880.1"/>
    <property type="molecule type" value="Genomic_DNA"/>
</dbReference>
<evidence type="ECO:0000313" key="3">
    <source>
        <dbReference type="Proteomes" id="UP000460718"/>
    </source>
</evidence>
<dbReference type="Proteomes" id="UP000460718">
    <property type="component" value="Unassembled WGS sequence"/>
</dbReference>
<dbReference type="PANTHER" id="PTHR35213">
    <property type="entry name" value="RING-TYPE DOMAIN-CONTAINING PROTEIN-RELATED"/>
    <property type="match status" value="1"/>
</dbReference>
<accession>A0A6A3MK79</accession>
<dbReference type="PANTHER" id="PTHR35213:SF3">
    <property type="entry name" value="MYB-LIKE DOMAIN-CONTAINING PROTEIN"/>
    <property type="match status" value="1"/>
</dbReference>
<evidence type="ECO:0000256" key="1">
    <source>
        <dbReference type="SAM" id="MobiDB-lite"/>
    </source>
</evidence>
<proteinExistence type="predicted"/>
<feature type="region of interest" description="Disordered" evidence="1">
    <location>
        <begin position="1"/>
        <end position="23"/>
    </location>
</feature>
<organism evidence="2 3">
    <name type="scientific">Phytophthora fragariae</name>
    <dbReference type="NCBI Taxonomy" id="53985"/>
    <lineage>
        <taxon>Eukaryota</taxon>
        <taxon>Sar</taxon>
        <taxon>Stramenopiles</taxon>
        <taxon>Oomycota</taxon>
        <taxon>Peronosporomycetes</taxon>
        <taxon>Peronosporales</taxon>
        <taxon>Peronosporaceae</taxon>
        <taxon>Phytophthora</taxon>
    </lineage>
</organism>
<dbReference type="AlphaFoldDB" id="A0A6A3MK79"/>
<gene>
    <name evidence="2" type="ORF">PF011_g866</name>
</gene>